<evidence type="ECO:0000313" key="3">
    <source>
        <dbReference type="Proteomes" id="UP000823388"/>
    </source>
</evidence>
<dbReference type="Proteomes" id="UP000823388">
    <property type="component" value="Chromosome 7N"/>
</dbReference>
<gene>
    <name evidence="2" type="ORF">PVAP13_7NG157917</name>
</gene>
<comment type="caution">
    <text evidence="2">The sequence shown here is derived from an EMBL/GenBank/DDBJ whole genome shotgun (WGS) entry which is preliminary data.</text>
</comment>
<reference evidence="2" key="1">
    <citation type="submission" date="2020-05" db="EMBL/GenBank/DDBJ databases">
        <title>WGS assembly of Panicum virgatum.</title>
        <authorList>
            <person name="Lovell J.T."/>
            <person name="Jenkins J."/>
            <person name="Shu S."/>
            <person name="Juenger T.E."/>
            <person name="Schmutz J."/>
        </authorList>
    </citation>
    <scope>NUCLEOTIDE SEQUENCE</scope>
    <source>
        <strain evidence="2">AP13</strain>
    </source>
</reference>
<evidence type="ECO:0000256" key="1">
    <source>
        <dbReference type="SAM" id="MobiDB-lite"/>
    </source>
</evidence>
<proteinExistence type="predicted"/>
<feature type="compositionally biased region" description="Polar residues" evidence="1">
    <location>
        <begin position="109"/>
        <end position="119"/>
    </location>
</feature>
<dbReference type="EMBL" id="CM029050">
    <property type="protein sequence ID" value="KAG2565998.1"/>
    <property type="molecule type" value="Genomic_DNA"/>
</dbReference>
<name>A0A8T0PYL1_PANVG</name>
<feature type="compositionally biased region" description="Acidic residues" evidence="1">
    <location>
        <begin position="26"/>
        <end position="36"/>
    </location>
</feature>
<dbReference type="AlphaFoldDB" id="A0A8T0PYL1"/>
<sequence>MTEKEKNARVQHALLVKEKAAATNPDPDETEDDEPPLDQQNEFIATADLKIKALEKEKAILNAQLATKKRAADQAKKLVEAKRKLAAMQAEVEKLQKACEDTQQPSTQMLHFSAGTQEDSALRIPEKI</sequence>
<keyword evidence="3" id="KW-1185">Reference proteome</keyword>
<accession>A0A8T0PYL1</accession>
<protein>
    <submittedName>
        <fullName evidence="2">Uncharacterized protein</fullName>
    </submittedName>
</protein>
<organism evidence="2 3">
    <name type="scientific">Panicum virgatum</name>
    <name type="common">Blackwell switchgrass</name>
    <dbReference type="NCBI Taxonomy" id="38727"/>
    <lineage>
        <taxon>Eukaryota</taxon>
        <taxon>Viridiplantae</taxon>
        <taxon>Streptophyta</taxon>
        <taxon>Embryophyta</taxon>
        <taxon>Tracheophyta</taxon>
        <taxon>Spermatophyta</taxon>
        <taxon>Magnoliopsida</taxon>
        <taxon>Liliopsida</taxon>
        <taxon>Poales</taxon>
        <taxon>Poaceae</taxon>
        <taxon>PACMAD clade</taxon>
        <taxon>Panicoideae</taxon>
        <taxon>Panicodae</taxon>
        <taxon>Paniceae</taxon>
        <taxon>Panicinae</taxon>
        <taxon>Panicum</taxon>
        <taxon>Panicum sect. Hiantes</taxon>
    </lineage>
</organism>
<evidence type="ECO:0000313" key="2">
    <source>
        <dbReference type="EMBL" id="KAG2565998.1"/>
    </source>
</evidence>
<feature type="region of interest" description="Disordered" evidence="1">
    <location>
        <begin position="109"/>
        <end position="128"/>
    </location>
</feature>
<feature type="region of interest" description="Disordered" evidence="1">
    <location>
        <begin position="16"/>
        <end position="39"/>
    </location>
</feature>